<sequence>MALLTWICIYPLINIIFITVMPVIGSWHPLLKTLLTTIILVPLMGLSIELLRKQVGDWLYK</sequence>
<protein>
    <submittedName>
        <fullName evidence="2">Uncharacterized protein</fullName>
    </submittedName>
</protein>
<dbReference type="Proteomes" id="UP000199072">
    <property type="component" value="Unassembled WGS sequence"/>
</dbReference>
<accession>A0A1G7HED8</accession>
<organism evidence="2 3">
    <name type="scientific">Mucilaginibacter pineti</name>
    <dbReference type="NCBI Taxonomy" id="1391627"/>
    <lineage>
        <taxon>Bacteria</taxon>
        <taxon>Pseudomonadati</taxon>
        <taxon>Bacteroidota</taxon>
        <taxon>Sphingobacteriia</taxon>
        <taxon>Sphingobacteriales</taxon>
        <taxon>Sphingobacteriaceae</taxon>
        <taxon>Mucilaginibacter</taxon>
    </lineage>
</organism>
<dbReference type="STRING" id="1391627.SAMN05216464_111192"/>
<keyword evidence="1" id="KW-1133">Transmembrane helix</keyword>
<feature type="transmembrane region" description="Helical" evidence="1">
    <location>
        <begin position="33"/>
        <end position="51"/>
    </location>
</feature>
<keyword evidence="3" id="KW-1185">Reference proteome</keyword>
<evidence type="ECO:0000313" key="3">
    <source>
        <dbReference type="Proteomes" id="UP000199072"/>
    </source>
</evidence>
<keyword evidence="1" id="KW-0812">Transmembrane</keyword>
<evidence type="ECO:0000256" key="1">
    <source>
        <dbReference type="SAM" id="Phobius"/>
    </source>
</evidence>
<keyword evidence="1" id="KW-0472">Membrane</keyword>
<feature type="transmembrane region" description="Helical" evidence="1">
    <location>
        <begin position="7"/>
        <end position="27"/>
    </location>
</feature>
<proteinExistence type="predicted"/>
<evidence type="ECO:0000313" key="2">
    <source>
        <dbReference type="EMBL" id="SDE98810.1"/>
    </source>
</evidence>
<name>A0A1G7HED8_9SPHI</name>
<gene>
    <name evidence="2" type="ORF">SAMN05216464_111192</name>
</gene>
<dbReference type="EMBL" id="FNAI01000011">
    <property type="protein sequence ID" value="SDE98810.1"/>
    <property type="molecule type" value="Genomic_DNA"/>
</dbReference>
<dbReference type="AlphaFoldDB" id="A0A1G7HED8"/>
<reference evidence="2 3" key="1">
    <citation type="submission" date="2016-10" db="EMBL/GenBank/DDBJ databases">
        <authorList>
            <person name="de Groot N.N."/>
        </authorList>
    </citation>
    <scope>NUCLEOTIDE SEQUENCE [LARGE SCALE GENOMIC DNA]</scope>
    <source>
        <strain evidence="2 3">47C3B</strain>
    </source>
</reference>